<dbReference type="KEGG" id="dfl:DFE_0477"/>
<organism evidence="2 3">
    <name type="scientific">Desulfovibrio ferrophilus</name>
    <dbReference type="NCBI Taxonomy" id="241368"/>
    <lineage>
        <taxon>Bacteria</taxon>
        <taxon>Pseudomonadati</taxon>
        <taxon>Thermodesulfobacteriota</taxon>
        <taxon>Desulfovibrionia</taxon>
        <taxon>Desulfovibrionales</taxon>
        <taxon>Desulfovibrionaceae</taxon>
        <taxon>Desulfovibrio</taxon>
    </lineage>
</organism>
<dbReference type="EMBL" id="AP017378">
    <property type="protein sequence ID" value="BBD07203.1"/>
    <property type="molecule type" value="Genomic_DNA"/>
</dbReference>
<protein>
    <submittedName>
        <fullName evidence="2">Abortive infection protein AbiGI</fullName>
    </submittedName>
</protein>
<dbReference type="AlphaFoldDB" id="A0A2Z6AVF6"/>
<evidence type="ECO:0000313" key="3">
    <source>
        <dbReference type="Proteomes" id="UP000269883"/>
    </source>
</evidence>
<evidence type="ECO:0000313" key="2">
    <source>
        <dbReference type="EMBL" id="BBD07203.1"/>
    </source>
</evidence>
<keyword evidence="3" id="KW-1185">Reference proteome</keyword>
<dbReference type="Proteomes" id="UP000269883">
    <property type="component" value="Chromosome"/>
</dbReference>
<feature type="signal peptide" evidence="1">
    <location>
        <begin position="1"/>
        <end position="23"/>
    </location>
</feature>
<proteinExistence type="predicted"/>
<reference evidence="2 3" key="1">
    <citation type="journal article" date="2018" name="Sci. Adv.">
        <title>Multi-heme cytochromes provide a pathway for survival in energy-limited environments.</title>
        <authorList>
            <person name="Deng X."/>
            <person name="Dohmae N."/>
            <person name="Nealson K.H."/>
            <person name="Hashimoto K."/>
            <person name="Okamoto A."/>
        </authorList>
    </citation>
    <scope>NUCLEOTIDE SEQUENCE [LARGE SCALE GENOMIC DNA]</scope>
    <source>
        <strain evidence="2 3">IS5</strain>
    </source>
</reference>
<name>A0A2Z6AVF6_9BACT</name>
<accession>A0A2Z6AVF6</accession>
<gene>
    <name evidence="2" type="ORF">DFE_0477</name>
</gene>
<sequence length="186" mass="20673">MFMHRVLLSTLALTLLLVGSALALDCTGSVCGIPWGTQPTELKGFTRIATTPLLEFHKAPLNLELVQGVRASEAVFGFSEKGLYAVFFHPETTEGYNTAMDQIMANYGNPVIKLEGDNKVYLWIDGNIKIKIKRNTTSGERKLGFYNTAMVPEARRQYFEELADTRSGFFPAAKSGRPEKSTILKF</sequence>
<keyword evidence="1" id="KW-0732">Signal</keyword>
<evidence type="ECO:0000256" key="1">
    <source>
        <dbReference type="SAM" id="SignalP"/>
    </source>
</evidence>
<feature type="chain" id="PRO_5016325124" evidence="1">
    <location>
        <begin position="24"/>
        <end position="186"/>
    </location>
</feature>